<reference evidence="1 2" key="1">
    <citation type="submission" date="2017-10" db="EMBL/GenBank/DDBJ databases">
        <title>Comparative genomics in systemic dimorphic fungi from Ajellomycetaceae.</title>
        <authorList>
            <person name="Munoz J.F."/>
            <person name="Mcewen J.G."/>
            <person name="Clay O.K."/>
            <person name="Cuomo C.A."/>
        </authorList>
    </citation>
    <scope>NUCLEOTIDE SEQUENCE [LARGE SCALE GENOMIC DNA]</scope>
    <source>
        <strain evidence="1 2">UAMH7299</strain>
    </source>
</reference>
<dbReference type="OrthoDB" id="3637487at2759"/>
<keyword evidence="2" id="KW-1185">Reference proteome</keyword>
<sequence length="69" mass="8020">MDHVGSSYFREDLGRLTVCKRWFGFARTACFKDLQLSQKTLQRLLSSRDVEKSLLLAKDSLEILDLELK</sequence>
<dbReference type="Proteomes" id="UP000224634">
    <property type="component" value="Unassembled WGS sequence"/>
</dbReference>
<comment type="caution">
    <text evidence="1">The sequence shown here is derived from an EMBL/GenBank/DDBJ whole genome shotgun (WGS) entry which is preliminary data.</text>
</comment>
<gene>
    <name evidence="1" type="ORF">AJ80_07155</name>
</gene>
<dbReference type="AlphaFoldDB" id="A0A2B7XI14"/>
<organism evidence="1 2">
    <name type="scientific">Polytolypa hystricis (strain UAMH7299)</name>
    <dbReference type="NCBI Taxonomy" id="1447883"/>
    <lineage>
        <taxon>Eukaryota</taxon>
        <taxon>Fungi</taxon>
        <taxon>Dikarya</taxon>
        <taxon>Ascomycota</taxon>
        <taxon>Pezizomycotina</taxon>
        <taxon>Eurotiomycetes</taxon>
        <taxon>Eurotiomycetidae</taxon>
        <taxon>Onygenales</taxon>
        <taxon>Onygenales incertae sedis</taxon>
        <taxon>Polytolypa</taxon>
    </lineage>
</organism>
<accession>A0A2B7XI14</accession>
<dbReference type="EMBL" id="PDNA01000133">
    <property type="protein sequence ID" value="PGH11364.1"/>
    <property type="molecule type" value="Genomic_DNA"/>
</dbReference>
<protein>
    <submittedName>
        <fullName evidence="1">Uncharacterized protein</fullName>
    </submittedName>
</protein>
<proteinExistence type="predicted"/>
<evidence type="ECO:0000313" key="1">
    <source>
        <dbReference type="EMBL" id="PGH11364.1"/>
    </source>
</evidence>
<name>A0A2B7XI14_POLH7</name>
<evidence type="ECO:0000313" key="2">
    <source>
        <dbReference type="Proteomes" id="UP000224634"/>
    </source>
</evidence>
<dbReference type="STRING" id="1447883.A0A2B7XI14"/>